<gene>
    <name evidence="1" type="ORF">BRI6_1801</name>
    <name evidence="2" type="ORF">BRI9_1856</name>
    <name evidence="3" type="ORF">IVO3_1853</name>
    <name evidence="4" type="ORF">RAN7_1828</name>
</gene>
<evidence type="ECO:0000313" key="2">
    <source>
        <dbReference type="EMBL" id="VFR81874.1"/>
    </source>
</evidence>
<evidence type="ECO:0000313" key="4">
    <source>
        <dbReference type="EMBL" id="VFS37564.1"/>
    </source>
</evidence>
<organism evidence="1">
    <name type="scientific">plant metagenome</name>
    <dbReference type="NCBI Taxonomy" id="1297885"/>
    <lineage>
        <taxon>unclassified sequences</taxon>
        <taxon>metagenomes</taxon>
        <taxon>organismal metagenomes</taxon>
    </lineage>
</organism>
<dbReference type="EMBL" id="CAADIP010000038">
    <property type="protein sequence ID" value="VFR94147.1"/>
    <property type="molecule type" value="Genomic_DNA"/>
</dbReference>
<evidence type="ECO:0000313" key="3">
    <source>
        <dbReference type="EMBL" id="VFR94147.1"/>
    </source>
</evidence>
<evidence type="ECO:0000313" key="1">
    <source>
        <dbReference type="EMBL" id="VFR54131.1"/>
    </source>
</evidence>
<name>A0A484RWX0_9ZZZZ</name>
<protein>
    <submittedName>
        <fullName evidence="1">DNA alkylation repair enzyme</fullName>
    </submittedName>
</protein>
<accession>A0A484RWX0</accession>
<sequence length="263" mass="28417">MTRARIVAAPARKGARRAADIPADILAELEQGGAPSVTLVEILAVNQARLLRSVFPALPAQVHAEALAACELGVLKRMAAIAALLREHGGEHALAVCATHVSDTVRGWACFMLGSQPGQDIPARLAAMLPFADDPHFGVREWAWMALRPHLAADLDEGVARLVPWTASPSERVRRYASEVLRPRGVWCAHIPALKALPSRALPLLAPLRADASAYVQDSVGNWLNDAAKDQPDWVRSLCAIWEKESPGPETARICRLARRSLA</sequence>
<dbReference type="Gene3D" id="1.25.40.290">
    <property type="entry name" value="ARM repeat domains"/>
    <property type="match status" value="1"/>
</dbReference>
<dbReference type="EMBL" id="CAADII010000022">
    <property type="protein sequence ID" value="VFR54131.1"/>
    <property type="molecule type" value="Genomic_DNA"/>
</dbReference>
<dbReference type="EMBL" id="CAADIZ010000081">
    <property type="protein sequence ID" value="VFS37564.1"/>
    <property type="molecule type" value="Genomic_DNA"/>
</dbReference>
<dbReference type="EMBL" id="CAADIK010000054">
    <property type="protein sequence ID" value="VFR81874.1"/>
    <property type="molecule type" value="Genomic_DNA"/>
</dbReference>
<dbReference type="InterPro" id="IPR016024">
    <property type="entry name" value="ARM-type_fold"/>
</dbReference>
<dbReference type="SUPFAM" id="SSF48371">
    <property type="entry name" value="ARM repeat"/>
    <property type="match status" value="1"/>
</dbReference>
<dbReference type="AlphaFoldDB" id="A0A484RWX0"/>
<proteinExistence type="predicted"/>
<reference evidence="1" key="1">
    <citation type="submission" date="2019-03" db="EMBL/GenBank/DDBJ databases">
        <authorList>
            <person name="Danneels B."/>
        </authorList>
    </citation>
    <scope>NUCLEOTIDE SEQUENCE</scope>
</reference>